<protein>
    <submittedName>
        <fullName evidence="1">Uncharacterized protein</fullName>
    </submittedName>
</protein>
<dbReference type="AlphaFoldDB" id="A0A174K1H4"/>
<dbReference type="RefSeq" id="WP_055265876.1">
    <property type="nucleotide sequence ID" value="NZ_CZAL01000005.1"/>
</dbReference>
<organism evidence="1 2">
    <name type="scientific">Fusicatenibacter saccharivorans</name>
    <dbReference type="NCBI Taxonomy" id="1150298"/>
    <lineage>
        <taxon>Bacteria</taxon>
        <taxon>Bacillati</taxon>
        <taxon>Bacillota</taxon>
        <taxon>Clostridia</taxon>
        <taxon>Lachnospirales</taxon>
        <taxon>Lachnospiraceae</taxon>
        <taxon>Fusicatenibacter</taxon>
    </lineage>
</organism>
<sequence length="159" mass="18323">MITNQDITVFNLRVDKESRREVFIPTNISGVSFVDLRASSGTSERTENSRFKIRIPIHANFQDGRTYVPEQKYKLMDDEEARKHWTLQKGCYIVAGMAFFMSDWKSDDFDFSKGVITASRILDFLELLGYNHDIVNVTEYADNTTRGSDAVKHWRVGGQ</sequence>
<dbReference type="EMBL" id="CZAL01000005">
    <property type="protein sequence ID" value="CUP03698.1"/>
    <property type="molecule type" value="Genomic_DNA"/>
</dbReference>
<evidence type="ECO:0000313" key="2">
    <source>
        <dbReference type="Proteomes" id="UP000095709"/>
    </source>
</evidence>
<proteinExistence type="predicted"/>
<evidence type="ECO:0000313" key="1">
    <source>
        <dbReference type="EMBL" id="CUP03698.1"/>
    </source>
</evidence>
<accession>A0A174K1H4</accession>
<dbReference type="Proteomes" id="UP000095709">
    <property type="component" value="Unassembled WGS sequence"/>
</dbReference>
<gene>
    <name evidence="1" type="ORF">ERS852498_01079</name>
</gene>
<name>A0A174K1H4_9FIRM</name>
<reference evidence="1 2" key="1">
    <citation type="submission" date="2015-09" db="EMBL/GenBank/DDBJ databases">
        <authorList>
            <consortium name="Pathogen Informatics"/>
        </authorList>
    </citation>
    <scope>NUCLEOTIDE SEQUENCE [LARGE SCALE GENOMIC DNA]</scope>
    <source>
        <strain evidence="1 2">2789STDY5834885</strain>
    </source>
</reference>